<gene>
    <name evidence="2" type="ORF">OCBIM_22032369mg</name>
</gene>
<evidence type="ECO:0000313" key="2">
    <source>
        <dbReference type="EMBL" id="KOF77208.1"/>
    </source>
</evidence>
<dbReference type="PANTHER" id="PTHR47027">
    <property type="entry name" value="REVERSE TRANSCRIPTASE DOMAIN-CONTAINING PROTEIN"/>
    <property type="match status" value="1"/>
</dbReference>
<feature type="region of interest" description="Disordered" evidence="1">
    <location>
        <begin position="248"/>
        <end position="270"/>
    </location>
</feature>
<protein>
    <recommendedName>
        <fullName evidence="3">Reverse transcriptase domain-containing protein</fullName>
    </recommendedName>
</protein>
<dbReference type="AlphaFoldDB" id="A0A0L8GJU3"/>
<proteinExistence type="predicted"/>
<reference evidence="2" key="1">
    <citation type="submission" date="2015-07" db="EMBL/GenBank/DDBJ databases">
        <title>MeaNS - Measles Nucleotide Surveillance Program.</title>
        <authorList>
            <person name="Tran T."/>
            <person name="Druce J."/>
        </authorList>
    </citation>
    <scope>NUCLEOTIDE SEQUENCE</scope>
    <source>
        <strain evidence="2">UCB-OBI-ISO-001</strain>
        <tissue evidence="2">Gonad</tissue>
    </source>
</reference>
<sequence length="270" mass="30615">MLRWMCNVNVNTRQSVSILREKLNISSISCGVQERRLRWYGHVRTLNDDDDDDDDDDDVVLLAHSELTLQIMMDHLSSASKAFGLVISVKKTVILTQEGAVKGHIKLDDKELETVDRFCYLGSTVSSPASLDDEINVRIGKAATSFGRLTKRVWKNKRLDIKTKIRIHEACVLGILLCGSETWTLYSRQERCLGIFHLRCLHKILGLTCLSKCEVHVSTWEERAEDRTTWRSVVKEGTALLERAATETNKLRSVSSERKTTEIQSAEPPS</sequence>
<dbReference type="STRING" id="37653.A0A0L8GJU3"/>
<dbReference type="EMBL" id="KQ421524">
    <property type="protein sequence ID" value="KOF77208.1"/>
    <property type="molecule type" value="Genomic_DNA"/>
</dbReference>
<dbReference type="PANTHER" id="PTHR47027:SF20">
    <property type="entry name" value="REVERSE TRANSCRIPTASE-LIKE PROTEIN WITH RNA-DIRECTED DNA POLYMERASE DOMAIN"/>
    <property type="match status" value="1"/>
</dbReference>
<organism evidence="2">
    <name type="scientific">Octopus bimaculoides</name>
    <name type="common">California two-spotted octopus</name>
    <dbReference type="NCBI Taxonomy" id="37653"/>
    <lineage>
        <taxon>Eukaryota</taxon>
        <taxon>Metazoa</taxon>
        <taxon>Spiralia</taxon>
        <taxon>Lophotrochozoa</taxon>
        <taxon>Mollusca</taxon>
        <taxon>Cephalopoda</taxon>
        <taxon>Coleoidea</taxon>
        <taxon>Octopodiformes</taxon>
        <taxon>Octopoda</taxon>
        <taxon>Incirrata</taxon>
        <taxon>Octopodidae</taxon>
        <taxon>Octopus</taxon>
    </lineage>
</organism>
<dbReference type="OrthoDB" id="425014at2759"/>
<feature type="non-terminal residue" evidence="2">
    <location>
        <position position="270"/>
    </location>
</feature>
<name>A0A0L8GJU3_OCTBM</name>
<evidence type="ECO:0008006" key="3">
    <source>
        <dbReference type="Google" id="ProtNLM"/>
    </source>
</evidence>
<evidence type="ECO:0000256" key="1">
    <source>
        <dbReference type="SAM" id="MobiDB-lite"/>
    </source>
</evidence>
<accession>A0A0L8GJU3</accession>